<keyword evidence="2" id="KW-1185">Reference proteome</keyword>
<dbReference type="InterPro" id="IPR029058">
    <property type="entry name" value="AB_hydrolase_fold"/>
</dbReference>
<proteinExistence type="predicted"/>
<dbReference type="SUPFAM" id="SSF53474">
    <property type="entry name" value="alpha/beta-Hydrolases"/>
    <property type="match status" value="1"/>
</dbReference>
<dbReference type="RefSeq" id="WP_136062504.1">
    <property type="nucleotide sequence ID" value="NZ_CAAHFH010000002.1"/>
</dbReference>
<protein>
    <submittedName>
        <fullName evidence="1">Uncharacterized protein</fullName>
    </submittedName>
</protein>
<gene>
    <name evidence="1" type="ORF">SCARR_03081</name>
</gene>
<evidence type="ECO:0000313" key="2">
    <source>
        <dbReference type="Proteomes" id="UP000346198"/>
    </source>
</evidence>
<dbReference type="Proteomes" id="UP000346198">
    <property type="component" value="Unassembled WGS sequence"/>
</dbReference>
<reference evidence="1 2" key="1">
    <citation type="submission" date="2019-04" db="EMBL/GenBank/DDBJ databases">
        <authorList>
            <person name="Van Vliet M D."/>
        </authorList>
    </citation>
    <scope>NUCLEOTIDE SEQUENCE [LARGE SCALE GENOMIC DNA]</scope>
    <source>
        <strain evidence="1 2">F21</strain>
    </source>
</reference>
<accession>A0A6C2UL98</accession>
<dbReference type="Gene3D" id="3.40.50.1820">
    <property type="entry name" value="alpha/beta hydrolase"/>
    <property type="match status" value="1"/>
</dbReference>
<dbReference type="EMBL" id="CAAHFH010000002">
    <property type="protein sequence ID" value="VGO21012.1"/>
    <property type="molecule type" value="Genomic_DNA"/>
</dbReference>
<evidence type="ECO:0000313" key="1">
    <source>
        <dbReference type="EMBL" id="VGO21012.1"/>
    </source>
</evidence>
<organism evidence="1 2">
    <name type="scientific">Pontiella sulfatireligans</name>
    <dbReference type="NCBI Taxonomy" id="2750658"/>
    <lineage>
        <taxon>Bacteria</taxon>
        <taxon>Pseudomonadati</taxon>
        <taxon>Kiritimatiellota</taxon>
        <taxon>Kiritimatiellia</taxon>
        <taxon>Kiritimatiellales</taxon>
        <taxon>Pontiellaceae</taxon>
        <taxon>Pontiella</taxon>
    </lineage>
</organism>
<name>A0A6C2UL98_9BACT</name>
<sequence length="333" mass="37589">MKKIIIAIHGLGNKPDAALLRASWLKAIGEGLARRGKQKLNIPFEMVYWADISYPAPLSPEIDAPSDPLFLAEPYTASPEQSQKRRHLHAFALKFIETHLDRLFLKKDLSETFPGASAKMMAHHFSELDFYYTDECRSLKNEDCSAKAAIQARLRDTLQTYAGYEILLLSHSMGSIIAFDVLWDPSVNFKIHTLVTMGSPLGLPPIVARNFKAQQSLFPELKQPTAPECVWPHWYNLSDLRDTVALDHTLRDDYAANSKGLRAIDLLAANDYEVNSHPNPHKSYGYLRTPETARIIKAFLTSRRHDFIRRKCDLIVGGIAASTRRFWKGASGK</sequence>
<dbReference type="AlphaFoldDB" id="A0A6C2UL98"/>